<dbReference type="GO" id="GO:0015035">
    <property type="term" value="F:protein-disulfide reductase activity"/>
    <property type="evidence" value="ECO:0007669"/>
    <property type="project" value="InterPro"/>
</dbReference>
<dbReference type="PANTHER" id="PTHR46115">
    <property type="entry name" value="THIOREDOXIN-LIKE PROTEIN 1"/>
    <property type="match status" value="1"/>
</dbReference>
<feature type="active site" description="Nucleophile" evidence="4">
    <location>
        <position position="38"/>
    </location>
</feature>
<accession>A0A4U0V0K3</accession>
<sequence length="108" mass="11953">MSKQGVHNLKSKAEFEEAMQTPDTLMVLDCFATWCGPCKVIAPTVVKFSDKYPDARFYKIDVNEVPDVAQELQIRAMPTFLLFKNGQKIAEVVGANPSALEGAIKSNM</sequence>
<dbReference type="OrthoDB" id="10263751at2759"/>
<dbReference type="Proteomes" id="UP000310066">
    <property type="component" value="Unassembled WGS sequence"/>
</dbReference>
<dbReference type="PROSITE" id="PS51352">
    <property type="entry name" value="THIOREDOXIN_2"/>
    <property type="match status" value="1"/>
</dbReference>
<protein>
    <recommendedName>
        <fullName evidence="3">Thioredoxin</fullName>
    </recommendedName>
</protein>
<comment type="caution">
    <text evidence="7">The sequence shown here is derived from an EMBL/GenBank/DDBJ whole genome shotgun (WGS) entry which is preliminary data.</text>
</comment>
<gene>
    <name evidence="7" type="ORF">B0A54_06648</name>
</gene>
<feature type="domain" description="Thioredoxin" evidence="6">
    <location>
        <begin position="1"/>
        <end position="108"/>
    </location>
</feature>
<dbReference type="InterPro" id="IPR017937">
    <property type="entry name" value="Thioredoxin_CS"/>
</dbReference>
<dbReference type="NCBIfam" id="TIGR01068">
    <property type="entry name" value="thioredoxin"/>
    <property type="match status" value="1"/>
</dbReference>
<evidence type="ECO:0000313" key="7">
    <source>
        <dbReference type="EMBL" id="TKA41967.1"/>
    </source>
</evidence>
<dbReference type="Gene3D" id="3.40.30.10">
    <property type="entry name" value="Glutaredoxin"/>
    <property type="match status" value="1"/>
</dbReference>
<dbReference type="SUPFAM" id="SSF52833">
    <property type="entry name" value="Thioredoxin-like"/>
    <property type="match status" value="1"/>
</dbReference>
<comment type="similarity">
    <text evidence="1 3">Belongs to the thioredoxin family.</text>
</comment>
<dbReference type="InterPro" id="IPR036249">
    <property type="entry name" value="Thioredoxin-like_sf"/>
</dbReference>
<evidence type="ECO:0000256" key="3">
    <source>
        <dbReference type="PIRNR" id="PIRNR000077"/>
    </source>
</evidence>
<dbReference type="InterPro" id="IPR005746">
    <property type="entry name" value="Thioredoxin"/>
</dbReference>
<evidence type="ECO:0000256" key="5">
    <source>
        <dbReference type="PIRSR" id="PIRSR000077-4"/>
    </source>
</evidence>
<dbReference type="PIRSF" id="PIRSF000077">
    <property type="entry name" value="Thioredoxin"/>
    <property type="match status" value="1"/>
</dbReference>
<feature type="disulfide bond" description="Redox-active" evidence="5">
    <location>
        <begin position="35"/>
        <end position="38"/>
    </location>
</feature>
<feature type="site" description="Deprotonates C-terminal active site Cys" evidence="4">
    <location>
        <position position="29"/>
    </location>
</feature>
<name>A0A4U0V0K3_9PEZI</name>
<keyword evidence="2 5" id="KW-1015">Disulfide bond</keyword>
<dbReference type="AlphaFoldDB" id="A0A4U0V0K3"/>
<feature type="site" description="Contributes to redox potential value" evidence="4">
    <location>
        <position position="37"/>
    </location>
</feature>
<dbReference type="PROSITE" id="PS00194">
    <property type="entry name" value="THIOREDOXIN_1"/>
    <property type="match status" value="1"/>
</dbReference>
<dbReference type="PRINTS" id="PR00421">
    <property type="entry name" value="THIOREDOXIN"/>
</dbReference>
<dbReference type="EMBL" id="NAJP01000025">
    <property type="protein sequence ID" value="TKA41967.1"/>
    <property type="molecule type" value="Genomic_DNA"/>
</dbReference>
<dbReference type="STRING" id="329885.A0A4U0V0K3"/>
<evidence type="ECO:0000256" key="2">
    <source>
        <dbReference type="ARBA" id="ARBA00023157"/>
    </source>
</evidence>
<dbReference type="InterPro" id="IPR013766">
    <property type="entry name" value="Thioredoxin_domain"/>
</dbReference>
<dbReference type="FunFam" id="3.40.30.10:FF:000245">
    <property type="entry name" value="Thioredoxin"/>
    <property type="match status" value="1"/>
</dbReference>
<evidence type="ECO:0000313" key="8">
    <source>
        <dbReference type="Proteomes" id="UP000310066"/>
    </source>
</evidence>
<reference evidence="7 8" key="1">
    <citation type="submission" date="2017-03" db="EMBL/GenBank/DDBJ databases">
        <title>Genomes of endolithic fungi from Antarctica.</title>
        <authorList>
            <person name="Coleine C."/>
            <person name="Masonjones S."/>
            <person name="Stajich J.E."/>
        </authorList>
    </citation>
    <scope>NUCLEOTIDE SEQUENCE [LARGE SCALE GENOMIC DNA]</scope>
    <source>
        <strain evidence="7 8">CCFEE 5311</strain>
    </source>
</reference>
<feature type="site" description="Contributes to redox potential value" evidence="4">
    <location>
        <position position="36"/>
    </location>
</feature>
<evidence type="ECO:0000256" key="1">
    <source>
        <dbReference type="ARBA" id="ARBA00008987"/>
    </source>
</evidence>
<dbReference type="CDD" id="cd02947">
    <property type="entry name" value="TRX_family"/>
    <property type="match status" value="1"/>
</dbReference>
<evidence type="ECO:0000259" key="6">
    <source>
        <dbReference type="PROSITE" id="PS51352"/>
    </source>
</evidence>
<feature type="active site" description="Nucleophile" evidence="4">
    <location>
        <position position="35"/>
    </location>
</feature>
<organism evidence="7 8">
    <name type="scientific">Friedmanniomyces endolithicus</name>
    <dbReference type="NCBI Taxonomy" id="329885"/>
    <lineage>
        <taxon>Eukaryota</taxon>
        <taxon>Fungi</taxon>
        <taxon>Dikarya</taxon>
        <taxon>Ascomycota</taxon>
        <taxon>Pezizomycotina</taxon>
        <taxon>Dothideomycetes</taxon>
        <taxon>Dothideomycetidae</taxon>
        <taxon>Mycosphaerellales</taxon>
        <taxon>Teratosphaeriaceae</taxon>
        <taxon>Friedmanniomyces</taxon>
    </lineage>
</organism>
<evidence type="ECO:0000256" key="4">
    <source>
        <dbReference type="PIRSR" id="PIRSR000077-1"/>
    </source>
</evidence>
<keyword evidence="5" id="KW-0676">Redox-active center</keyword>
<proteinExistence type="inferred from homology"/>
<dbReference type="Pfam" id="PF00085">
    <property type="entry name" value="Thioredoxin"/>
    <property type="match status" value="1"/>
</dbReference>